<evidence type="ECO:0000313" key="3">
    <source>
        <dbReference type="EMBL" id="GCE10299.1"/>
    </source>
</evidence>
<keyword evidence="2" id="KW-0812">Transmembrane</keyword>
<feature type="compositionally biased region" description="Basic and acidic residues" evidence="1">
    <location>
        <begin position="92"/>
        <end position="106"/>
    </location>
</feature>
<dbReference type="EMBL" id="BIFR01000001">
    <property type="protein sequence ID" value="GCE10299.1"/>
    <property type="molecule type" value="Genomic_DNA"/>
</dbReference>
<keyword evidence="2" id="KW-0472">Membrane</keyword>
<keyword evidence="2" id="KW-1133">Transmembrane helix</keyword>
<feature type="region of interest" description="Disordered" evidence="1">
    <location>
        <begin position="92"/>
        <end position="119"/>
    </location>
</feature>
<comment type="caution">
    <text evidence="3">The sequence shown here is derived from an EMBL/GenBank/DDBJ whole genome shotgun (WGS) entry which is preliminary data.</text>
</comment>
<dbReference type="AlphaFoldDB" id="A0A401ZTS5"/>
<sequence>MNTEENIDKNKHMRRSLRGLYIIIASGVGIFLVLLNVISRGGWFILLSAFIIVILLLNILYIIINIFSLLILKQPETVVLDEKKLEERLKLKRQEEEKRGEGEGMHIRFGHTKNSLTEH</sequence>
<protein>
    <submittedName>
        <fullName evidence="3">Uncharacterized protein</fullName>
    </submittedName>
</protein>
<proteinExistence type="predicted"/>
<evidence type="ECO:0000313" key="4">
    <source>
        <dbReference type="Proteomes" id="UP000287352"/>
    </source>
</evidence>
<evidence type="ECO:0000256" key="1">
    <source>
        <dbReference type="SAM" id="MobiDB-lite"/>
    </source>
</evidence>
<feature type="transmembrane region" description="Helical" evidence="2">
    <location>
        <begin position="44"/>
        <end position="72"/>
    </location>
</feature>
<dbReference type="Proteomes" id="UP000287352">
    <property type="component" value="Unassembled WGS sequence"/>
</dbReference>
<reference evidence="4" key="1">
    <citation type="submission" date="2018-12" db="EMBL/GenBank/DDBJ databases">
        <title>Tengunoibacter tsumagoiensis gen. nov., sp. nov., Dictyobacter kobayashii sp. nov., D. alpinus sp. nov., and D. joshuensis sp. nov. and description of Dictyobacteraceae fam. nov. within the order Ktedonobacterales isolated from Tengu-no-mugimeshi.</title>
        <authorList>
            <person name="Wang C.M."/>
            <person name="Zheng Y."/>
            <person name="Sakai Y."/>
            <person name="Toyoda A."/>
            <person name="Minakuchi Y."/>
            <person name="Abe K."/>
            <person name="Yokota A."/>
            <person name="Yabe S."/>
        </authorList>
    </citation>
    <scope>NUCLEOTIDE SEQUENCE [LARGE SCALE GENOMIC DNA]</scope>
    <source>
        <strain evidence="4">Uno3</strain>
    </source>
</reference>
<keyword evidence="4" id="KW-1185">Reference proteome</keyword>
<organism evidence="3 4">
    <name type="scientific">Tengunoibacter tsumagoiensis</name>
    <dbReference type="NCBI Taxonomy" id="2014871"/>
    <lineage>
        <taxon>Bacteria</taxon>
        <taxon>Bacillati</taxon>
        <taxon>Chloroflexota</taxon>
        <taxon>Ktedonobacteria</taxon>
        <taxon>Ktedonobacterales</taxon>
        <taxon>Dictyobacteraceae</taxon>
        <taxon>Tengunoibacter</taxon>
    </lineage>
</organism>
<accession>A0A401ZTS5</accession>
<gene>
    <name evidence="3" type="ORF">KTT_01580</name>
</gene>
<dbReference type="RefSeq" id="WP_126577912.1">
    <property type="nucleotide sequence ID" value="NZ_BIFR01000001.1"/>
</dbReference>
<name>A0A401ZTS5_9CHLR</name>
<evidence type="ECO:0000256" key="2">
    <source>
        <dbReference type="SAM" id="Phobius"/>
    </source>
</evidence>
<feature type="transmembrane region" description="Helical" evidence="2">
    <location>
        <begin position="20"/>
        <end position="38"/>
    </location>
</feature>